<evidence type="ECO:0000259" key="5">
    <source>
        <dbReference type="PROSITE" id="PS51063"/>
    </source>
</evidence>
<dbReference type="OrthoDB" id="5457083at2"/>
<keyword evidence="1" id="KW-0805">Transcription regulation</keyword>
<dbReference type="SUPFAM" id="SSF51206">
    <property type="entry name" value="cAMP-binding domain-like"/>
    <property type="match status" value="1"/>
</dbReference>
<keyword evidence="6" id="KW-0418">Kinase</keyword>
<organism evidence="6 7">
    <name type="scientific">Chitinophaga rupis</name>
    <dbReference type="NCBI Taxonomy" id="573321"/>
    <lineage>
        <taxon>Bacteria</taxon>
        <taxon>Pseudomonadati</taxon>
        <taxon>Bacteroidota</taxon>
        <taxon>Chitinophagia</taxon>
        <taxon>Chitinophagales</taxon>
        <taxon>Chitinophagaceae</taxon>
        <taxon>Chitinophaga</taxon>
    </lineage>
</organism>
<dbReference type="InterPro" id="IPR000595">
    <property type="entry name" value="cNMP-bd_dom"/>
</dbReference>
<dbReference type="STRING" id="573321.SAMN04488505_1021130"/>
<dbReference type="InterPro" id="IPR018490">
    <property type="entry name" value="cNMP-bd_dom_sf"/>
</dbReference>
<evidence type="ECO:0000313" key="7">
    <source>
        <dbReference type="Proteomes" id="UP000198984"/>
    </source>
</evidence>
<evidence type="ECO:0000259" key="4">
    <source>
        <dbReference type="PROSITE" id="PS50042"/>
    </source>
</evidence>
<reference evidence="6 7" key="1">
    <citation type="submission" date="2016-10" db="EMBL/GenBank/DDBJ databases">
        <authorList>
            <person name="de Groot N.N."/>
        </authorList>
    </citation>
    <scope>NUCLEOTIDE SEQUENCE [LARGE SCALE GENOMIC DNA]</scope>
    <source>
        <strain evidence="6 7">DSM 21039</strain>
    </source>
</reference>
<feature type="domain" description="Cyclic nucleotide-binding" evidence="4">
    <location>
        <begin position="23"/>
        <end position="129"/>
    </location>
</feature>
<evidence type="ECO:0000256" key="3">
    <source>
        <dbReference type="ARBA" id="ARBA00023163"/>
    </source>
</evidence>
<dbReference type="Gene3D" id="2.60.120.10">
    <property type="entry name" value="Jelly Rolls"/>
    <property type="match status" value="1"/>
</dbReference>
<protein>
    <submittedName>
        <fullName evidence="6">cAMP-binding domain of CRP or a regulatory subunit of cAMP-dependent protein kinases</fullName>
    </submittedName>
</protein>
<dbReference type="PROSITE" id="PS50042">
    <property type="entry name" value="CNMP_BINDING_3"/>
    <property type="match status" value="1"/>
</dbReference>
<dbReference type="AlphaFoldDB" id="A0A1H7T541"/>
<dbReference type="CDD" id="cd00038">
    <property type="entry name" value="CAP_ED"/>
    <property type="match status" value="1"/>
</dbReference>
<dbReference type="InterPro" id="IPR012318">
    <property type="entry name" value="HTH_CRP"/>
</dbReference>
<dbReference type="EMBL" id="FOBB01000002">
    <property type="protein sequence ID" value="SEL79406.1"/>
    <property type="molecule type" value="Genomic_DNA"/>
</dbReference>
<keyword evidence="2" id="KW-0238">DNA-binding</keyword>
<dbReference type="Proteomes" id="UP000198984">
    <property type="component" value="Unassembled WGS sequence"/>
</dbReference>
<dbReference type="GO" id="GO:0003677">
    <property type="term" value="F:DNA binding"/>
    <property type="evidence" value="ECO:0007669"/>
    <property type="project" value="UniProtKB-KW"/>
</dbReference>
<evidence type="ECO:0000256" key="1">
    <source>
        <dbReference type="ARBA" id="ARBA00023015"/>
    </source>
</evidence>
<dbReference type="PROSITE" id="PS51063">
    <property type="entry name" value="HTH_CRP_2"/>
    <property type="match status" value="1"/>
</dbReference>
<dbReference type="Pfam" id="PF00027">
    <property type="entry name" value="cNMP_binding"/>
    <property type="match status" value="1"/>
</dbReference>
<dbReference type="InterPro" id="IPR014710">
    <property type="entry name" value="RmlC-like_jellyroll"/>
</dbReference>
<keyword evidence="6" id="KW-0808">Transferase</keyword>
<feature type="domain" description="HTH crp-type" evidence="5">
    <location>
        <begin position="143"/>
        <end position="187"/>
    </location>
</feature>
<name>A0A1H7T541_9BACT</name>
<accession>A0A1H7T541</accession>
<keyword evidence="7" id="KW-1185">Reference proteome</keyword>
<evidence type="ECO:0000256" key="2">
    <source>
        <dbReference type="ARBA" id="ARBA00023125"/>
    </source>
</evidence>
<keyword evidence="3" id="KW-0804">Transcription</keyword>
<dbReference type="GO" id="GO:0016301">
    <property type="term" value="F:kinase activity"/>
    <property type="evidence" value="ECO:0007669"/>
    <property type="project" value="UniProtKB-KW"/>
</dbReference>
<evidence type="ECO:0000313" key="6">
    <source>
        <dbReference type="EMBL" id="SEL79406.1"/>
    </source>
</evidence>
<sequence length="187" mass="21227">MIRTNPSVLSFIDDLYNAHERKENIQLKNFSSGQFLLQQGQQVARTLVIKEGITKCFLSEENDKDYIVEFLGEGETLGDIEVIRDIKCLCSIQAITPVKAYLVAIPFFKSLMNENLEFNKLLLGEFAERIINTSTRASFQQLYTVENGLAKLLELQAEQDITISKEDMAAYLGVTIRSLNRALKNLK</sequence>
<dbReference type="GO" id="GO:0006355">
    <property type="term" value="P:regulation of DNA-templated transcription"/>
    <property type="evidence" value="ECO:0007669"/>
    <property type="project" value="InterPro"/>
</dbReference>
<gene>
    <name evidence="6" type="ORF">SAMN04488505_1021130</name>
</gene>
<proteinExistence type="predicted"/>